<dbReference type="InterPro" id="IPR011042">
    <property type="entry name" value="6-blade_b-propeller_TolB-like"/>
</dbReference>
<name>A0A387HMP6_9ACTN</name>
<dbReference type="Gene3D" id="2.120.10.30">
    <property type="entry name" value="TolB, C-terminal domain"/>
    <property type="match status" value="1"/>
</dbReference>
<evidence type="ECO:0000256" key="1">
    <source>
        <dbReference type="ARBA" id="ARBA00009191"/>
    </source>
</evidence>
<evidence type="ECO:0000259" key="4">
    <source>
        <dbReference type="Pfam" id="PF03088"/>
    </source>
</evidence>
<dbReference type="AlphaFoldDB" id="A0A387HMP6"/>
<dbReference type="EC" id="3.1.1.17" evidence="5"/>
<dbReference type="PANTHER" id="PTHR10426:SF88">
    <property type="entry name" value="ADIPOCYTE PLASMA MEMBRANE-ASSOCIATED PROTEIN HEMOMUCIN-RELATED"/>
    <property type="match status" value="1"/>
</dbReference>
<keyword evidence="6" id="KW-1185">Reference proteome</keyword>
<keyword evidence="5" id="KW-0378">Hydrolase</keyword>
<keyword evidence="2" id="KW-0597">Phosphoprotein</keyword>
<proteinExistence type="inferred from homology"/>
<dbReference type="GO" id="GO:0004341">
    <property type="term" value="F:gluconolactonase activity"/>
    <property type="evidence" value="ECO:0007669"/>
    <property type="project" value="UniProtKB-EC"/>
</dbReference>
<evidence type="ECO:0000313" key="5">
    <source>
        <dbReference type="EMBL" id="AYG84799.1"/>
    </source>
</evidence>
<dbReference type="InterPro" id="IPR018119">
    <property type="entry name" value="Strictosidine_synth_cons-reg"/>
</dbReference>
<protein>
    <submittedName>
        <fullName evidence="5">Gluconolactonase</fullName>
        <ecNumber evidence="5">3.1.1.17</ecNumber>
    </submittedName>
</protein>
<dbReference type="KEGG" id="shun:DWB77_07013"/>
<dbReference type="RefSeq" id="WP_428985173.1">
    <property type="nucleotide sequence ID" value="NZ_CP032698.1"/>
</dbReference>
<accession>A0A387HMP6</accession>
<organism evidence="5 6">
    <name type="scientific">Streptomyces hundungensis</name>
    <dbReference type="NCBI Taxonomy" id="1077946"/>
    <lineage>
        <taxon>Bacteria</taxon>
        <taxon>Bacillati</taxon>
        <taxon>Actinomycetota</taxon>
        <taxon>Actinomycetes</taxon>
        <taxon>Kitasatosporales</taxon>
        <taxon>Streptomycetaceae</taxon>
        <taxon>Streptomyces</taxon>
    </lineage>
</organism>
<evidence type="ECO:0000256" key="3">
    <source>
        <dbReference type="ARBA" id="ARBA00023180"/>
    </source>
</evidence>
<feature type="domain" description="Strictosidine synthase conserved region" evidence="4">
    <location>
        <begin position="120"/>
        <end position="202"/>
    </location>
</feature>
<dbReference type="PANTHER" id="PTHR10426">
    <property type="entry name" value="STRICTOSIDINE SYNTHASE-RELATED"/>
    <property type="match status" value="1"/>
</dbReference>
<comment type="similarity">
    <text evidence="1">Belongs to the strictosidine synthase family.</text>
</comment>
<sequence>MNAGRGSRPDPLPPLRLVGLDAAGPEDVVFDAAGRVLTGLGDGRLVRIALPERPGDRADIREVGRTGGRPLGLDVLPDGRLLVCDAERGLLRLDPEDASRVEVLADSIGGRPLRFCSNVVAASDGTLYFTVSSLRYGLGDWPSDIVEHRGTGLLVRLAAAGEPEVLLEGLQFANGVALAPDESFVVVAETGARRLTRWWLTGPEAGRRDTFADDLPGHPDNMSRSAGGGFWVALAAPRTPPLDWLHRTAPSVRRAAAAATRRLPTPPARAARAMEVDAQGRILRHLKDTGRRYRMATGVAERDGRLILGSLAQDAVAWCELR</sequence>
<reference evidence="5 6" key="1">
    <citation type="submission" date="2018-10" db="EMBL/GenBank/DDBJ databases">
        <title>Relationship between Morphology and Antimicrobial Activity in Streptomyces.</title>
        <authorList>
            <person name="Kang H.J."/>
            <person name="Kim S.B."/>
        </authorList>
    </citation>
    <scope>NUCLEOTIDE SEQUENCE [LARGE SCALE GENOMIC DNA]</scope>
    <source>
        <strain evidence="5 6">BH38</strain>
    </source>
</reference>
<dbReference type="Proteomes" id="UP000271554">
    <property type="component" value="Chromosome"/>
</dbReference>
<dbReference type="Pfam" id="PF03088">
    <property type="entry name" value="Str_synth"/>
    <property type="match status" value="1"/>
</dbReference>
<gene>
    <name evidence="5" type="primary">gnl</name>
    <name evidence="5" type="ORF">DWB77_07013</name>
</gene>
<keyword evidence="3" id="KW-0325">Glycoprotein</keyword>
<dbReference type="EMBL" id="CP032698">
    <property type="protein sequence ID" value="AYG84799.1"/>
    <property type="molecule type" value="Genomic_DNA"/>
</dbReference>
<evidence type="ECO:0000256" key="2">
    <source>
        <dbReference type="ARBA" id="ARBA00022553"/>
    </source>
</evidence>
<dbReference type="Pfam" id="PF20067">
    <property type="entry name" value="SSL_N"/>
    <property type="match status" value="1"/>
</dbReference>
<dbReference type="SUPFAM" id="SSF63829">
    <property type="entry name" value="Calcium-dependent phosphotriesterase"/>
    <property type="match status" value="1"/>
</dbReference>
<evidence type="ECO:0000313" key="6">
    <source>
        <dbReference type="Proteomes" id="UP000271554"/>
    </source>
</evidence>